<evidence type="ECO:0008006" key="3">
    <source>
        <dbReference type="Google" id="ProtNLM"/>
    </source>
</evidence>
<protein>
    <recommendedName>
        <fullName evidence="3">Type IV pilus assembly protein PilE</fullName>
    </recommendedName>
</protein>
<dbReference type="InterPro" id="IPR012902">
    <property type="entry name" value="N_methyl_site"/>
</dbReference>
<dbReference type="Pfam" id="PF07963">
    <property type="entry name" value="N_methyl"/>
    <property type="match status" value="1"/>
</dbReference>
<reference evidence="1 2" key="1">
    <citation type="submission" date="2023-07" db="EMBL/GenBank/DDBJ databases">
        <authorList>
            <person name="Peeters C."/>
        </authorList>
    </citation>
    <scope>NUCLEOTIDE SEQUENCE [LARGE SCALE GENOMIC DNA]</scope>
    <source>
        <strain evidence="1 2">LMG 18091</strain>
    </source>
</reference>
<dbReference type="InterPro" id="IPR045584">
    <property type="entry name" value="Pilin-like"/>
</dbReference>
<name>A0AAD2ARA3_9RALS</name>
<evidence type="ECO:0000313" key="2">
    <source>
        <dbReference type="Proteomes" id="UP001189915"/>
    </source>
</evidence>
<dbReference type="NCBIfam" id="TIGR02532">
    <property type="entry name" value="IV_pilin_GFxxxE"/>
    <property type="match status" value="1"/>
</dbReference>
<dbReference type="EMBL" id="CATWAF010000001">
    <property type="protein sequence ID" value="CAJ0686763.1"/>
    <property type="molecule type" value="Genomic_DNA"/>
</dbReference>
<proteinExistence type="predicted"/>
<gene>
    <name evidence="1" type="ORF">LMG18091_00643</name>
</gene>
<dbReference type="AlphaFoldDB" id="A0AAD2ARA3"/>
<sequence>MKHRLAAFTLIELTIALAIAALLAGAAIQTWSEHHERARRAAAHAALMSTMVELEREYAQTGNGSIPAGVPQHVPGYNLLASPCKGRAPAHCIEVTARPVRPDTNCGTLILRNTGERFTQIGNDRQPASSACWP</sequence>
<evidence type="ECO:0000313" key="1">
    <source>
        <dbReference type="EMBL" id="CAJ0686763.1"/>
    </source>
</evidence>
<dbReference type="RefSeq" id="WP_316868552.1">
    <property type="nucleotide sequence ID" value="NZ_CATWAF010000001.1"/>
</dbReference>
<dbReference type="Proteomes" id="UP001189915">
    <property type="component" value="Unassembled WGS sequence"/>
</dbReference>
<comment type="caution">
    <text evidence="1">The sequence shown here is derived from an EMBL/GenBank/DDBJ whole genome shotgun (WGS) entry which is preliminary data.</text>
</comment>
<accession>A0AAD2ARA3</accession>
<organism evidence="1 2">
    <name type="scientific">Ralstonia wenshanensis</name>
    <dbReference type="NCBI Taxonomy" id="2842456"/>
    <lineage>
        <taxon>Bacteria</taxon>
        <taxon>Pseudomonadati</taxon>
        <taxon>Pseudomonadota</taxon>
        <taxon>Betaproteobacteria</taxon>
        <taxon>Burkholderiales</taxon>
        <taxon>Burkholderiaceae</taxon>
        <taxon>Ralstonia</taxon>
    </lineage>
</organism>
<dbReference type="Gene3D" id="3.30.700.10">
    <property type="entry name" value="Glycoprotein, Type 4 Pilin"/>
    <property type="match status" value="1"/>
</dbReference>
<keyword evidence="2" id="KW-1185">Reference proteome</keyword>
<dbReference type="SUPFAM" id="SSF54523">
    <property type="entry name" value="Pili subunits"/>
    <property type="match status" value="1"/>
</dbReference>